<feature type="chain" id="PRO_5035872480" evidence="1">
    <location>
        <begin position="18"/>
        <end position="67"/>
    </location>
</feature>
<gene>
    <name evidence="2" type="ORF">P879_02576</name>
</gene>
<dbReference type="OrthoDB" id="438211at2759"/>
<evidence type="ECO:0000256" key="1">
    <source>
        <dbReference type="SAM" id="SignalP"/>
    </source>
</evidence>
<evidence type="ECO:0000313" key="2">
    <source>
        <dbReference type="EMBL" id="KAF8568797.1"/>
    </source>
</evidence>
<name>A0A8T0DPX0_9TREM</name>
<dbReference type="EMBL" id="JTDF01002420">
    <property type="protein sequence ID" value="KAF8568797.1"/>
    <property type="molecule type" value="Genomic_DNA"/>
</dbReference>
<keyword evidence="1" id="KW-0732">Signal</keyword>
<reference evidence="2 3" key="1">
    <citation type="submission" date="2019-07" db="EMBL/GenBank/DDBJ databases">
        <title>Annotation for the trematode Paragonimus westermani.</title>
        <authorList>
            <person name="Choi Y.-J."/>
        </authorList>
    </citation>
    <scope>NUCLEOTIDE SEQUENCE [LARGE SCALE GENOMIC DNA]</scope>
    <source>
        <strain evidence="2">180907_Pwestermani</strain>
    </source>
</reference>
<sequence length="67" mass="7762">MLIGFVLSSLLLWRIEYEQFLRITKLQESGPKTRCHLTEISGFNSVELSSREQTRSNNGEVNLNYTI</sequence>
<dbReference type="AlphaFoldDB" id="A0A8T0DPX0"/>
<feature type="signal peptide" evidence="1">
    <location>
        <begin position="1"/>
        <end position="17"/>
    </location>
</feature>
<keyword evidence="3" id="KW-1185">Reference proteome</keyword>
<organism evidence="2 3">
    <name type="scientific">Paragonimus westermani</name>
    <dbReference type="NCBI Taxonomy" id="34504"/>
    <lineage>
        <taxon>Eukaryota</taxon>
        <taxon>Metazoa</taxon>
        <taxon>Spiralia</taxon>
        <taxon>Lophotrochozoa</taxon>
        <taxon>Platyhelminthes</taxon>
        <taxon>Trematoda</taxon>
        <taxon>Digenea</taxon>
        <taxon>Plagiorchiida</taxon>
        <taxon>Troglotremata</taxon>
        <taxon>Troglotrematidae</taxon>
        <taxon>Paragonimus</taxon>
    </lineage>
</organism>
<evidence type="ECO:0000313" key="3">
    <source>
        <dbReference type="Proteomes" id="UP000699462"/>
    </source>
</evidence>
<proteinExistence type="predicted"/>
<comment type="caution">
    <text evidence="2">The sequence shown here is derived from an EMBL/GenBank/DDBJ whole genome shotgun (WGS) entry which is preliminary data.</text>
</comment>
<accession>A0A8T0DPX0</accession>
<dbReference type="Proteomes" id="UP000699462">
    <property type="component" value="Unassembled WGS sequence"/>
</dbReference>
<protein>
    <submittedName>
        <fullName evidence="2">Uncharacterized protein</fullName>
    </submittedName>
</protein>